<dbReference type="PIRSF" id="PIRSF003128">
    <property type="entry name" value="RecN"/>
    <property type="match status" value="1"/>
</dbReference>
<gene>
    <name evidence="12" type="ORF">DFQ01_104203</name>
</gene>
<dbReference type="GO" id="GO:0009432">
    <property type="term" value="P:SOS response"/>
    <property type="evidence" value="ECO:0007669"/>
    <property type="project" value="TreeGrafter"/>
</dbReference>
<keyword evidence="4" id="KW-0547">Nucleotide-binding</keyword>
<dbReference type="GO" id="GO:0043590">
    <property type="term" value="C:bacterial nucleoid"/>
    <property type="evidence" value="ECO:0007669"/>
    <property type="project" value="TreeGrafter"/>
</dbReference>
<evidence type="ECO:0000256" key="10">
    <source>
        <dbReference type="SAM" id="Coils"/>
    </source>
</evidence>
<sequence length="572" mass="64207">MLRELSIRNLAVIEDVTVSFHDGFHVLTGETGAGKSILIDALSLVVGGRGQAELVRHGCDRSEIEAVFDMPFNHPVWEVLARNGLTASSEELLVIRRELNAQGKSVSRINGQTVNLSMLREAGECLVNIHGQHEHQSLLRSDKHLDWLDAYAGEPLGERKKAYASLYKQYESAKSALRELEETSKRQLQMLDLYRFQLEEIATAQLQRGEDESLAEEKRKLTYAERLRGNAAEAYELLYGPQGLDAIGKAVSKLEDICSFDKAAIAPMLEQLQSAFYQAEDAVFSLRDYRDNIESDPERLAWIDDRLNTIHHLKRKYGESIEEILVYYNKIKTECEWLENRDERLQQLREEEQRLYKEALVLAYELTALRKHASSRLSSAVEAELQQLQMGGTMFRVVIGPIGGEQLEQEDVEPKLSINGMDEAVFLLAPNPGEPLKPLAKIASGGEMSRIMLALKSIFAAIDQIPVLIFDEVDTGVSGRAAQSIAEKMSLLSNGCQVFSITHLPQVACMADHHYEIHKSVIESRTRTSVTELSLTGRIEELARMLGGVEVTEKTRHHAQEMLDLAVQRKGA</sequence>
<organism evidence="12 13">
    <name type="scientific">Paenibacillus cellulosilyticus</name>
    <dbReference type="NCBI Taxonomy" id="375489"/>
    <lineage>
        <taxon>Bacteria</taxon>
        <taxon>Bacillati</taxon>
        <taxon>Bacillota</taxon>
        <taxon>Bacilli</taxon>
        <taxon>Bacillales</taxon>
        <taxon>Paenibacillaceae</taxon>
        <taxon>Paenibacillus</taxon>
    </lineage>
</organism>
<comment type="function">
    <text evidence="1 9">May be involved in recombinational repair of damaged DNA.</text>
</comment>
<accession>A0A2V2YWI4</accession>
<evidence type="ECO:0000313" key="13">
    <source>
        <dbReference type="Proteomes" id="UP000246635"/>
    </source>
</evidence>
<evidence type="ECO:0000256" key="5">
    <source>
        <dbReference type="ARBA" id="ARBA00022763"/>
    </source>
</evidence>
<comment type="caution">
    <text evidence="12">The sequence shown here is derived from an EMBL/GenBank/DDBJ whole genome shotgun (WGS) entry which is preliminary data.</text>
</comment>
<evidence type="ECO:0000256" key="9">
    <source>
        <dbReference type="PIRNR" id="PIRNR003128"/>
    </source>
</evidence>
<dbReference type="GO" id="GO:0005524">
    <property type="term" value="F:ATP binding"/>
    <property type="evidence" value="ECO:0007669"/>
    <property type="project" value="UniProtKB-KW"/>
</dbReference>
<dbReference type="GO" id="GO:0006310">
    <property type="term" value="P:DNA recombination"/>
    <property type="evidence" value="ECO:0007669"/>
    <property type="project" value="InterPro"/>
</dbReference>
<protein>
    <recommendedName>
        <fullName evidence="3 9">DNA repair protein RecN</fullName>
    </recommendedName>
    <alternativeName>
        <fullName evidence="8 9">Recombination protein N</fullName>
    </alternativeName>
</protein>
<reference evidence="12 13" key="1">
    <citation type="submission" date="2018-05" db="EMBL/GenBank/DDBJ databases">
        <title>Genomic Encyclopedia of Type Strains, Phase III (KMG-III): the genomes of soil and plant-associated and newly described type strains.</title>
        <authorList>
            <person name="Whitman W."/>
        </authorList>
    </citation>
    <scope>NUCLEOTIDE SEQUENCE [LARGE SCALE GENOMIC DNA]</scope>
    <source>
        <strain evidence="12 13">CECT 5696</strain>
    </source>
</reference>
<keyword evidence="13" id="KW-1185">Reference proteome</keyword>
<dbReference type="CDD" id="cd03241">
    <property type="entry name" value="ABC_RecN"/>
    <property type="match status" value="2"/>
</dbReference>
<dbReference type="FunFam" id="3.40.50.300:FF:000319">
    <property type="entry name" value="DNA repair protein RecN"/>
    <property type="match status" value="1"/>
</dbReference>
<feature type="domain" description="RecF/RecN/SMC N-terminal" evidence="11">
    <location>
        <begin position="2"/>
        <end position="519"/>
    </location>
</feature>
<dbReference type="GO" id="GO:0006281">
    <property type="term" value="P:DNA repair"/>
    <property type="evidence" value="ECO:0007669"/>
    <property type="project" value="UniProtKB-KW"/>
</dbReference>
<dbReference type="FunFam" id="3.40.50.300:FF:000356">
    <property type="entry name" value="DNA repair protein RecN"/>
    <property type="match status" value="1"/>
</dbReference>
<dbReference type="OrthoDB" id="9806954at2"/>
<dbReference type="RefSeq" id="WP_110043477.1">
    <property type="nucleotide sequence ID" value="NZ_CP054612.1"/>
</dbReference>
<evidence type="ECO:0000259" key="11">
    <source>
        <dbReference type="Pfam" id="PF02463"/>
    </source>
</evidence>
<dbReference type="SUPFAM" id="SSF52540">
    <property type="entry name" value="P-loop containing nucleoside triphosphate hydrolases"/>
    <property type="match status" value="1"/>
</dbReference>
<proteinExistence type="inferred from homology"/>
<dbReference type="NCBIfam" id="TIGR00634">
    <property type="entry name" value="recN"/>
    <property type="match status" value="1"/>
</dbReference>
<keyword evidence="5 9" id="KW-0227">DNA damage</keyword>
<evidence type="ECO:0000256" key="7">
    <source>
        <dbReference type="ARBA" id="ARBA00023204"/>
    </source>
</evidence>
<dbReference type="InterPro" id="IPR004604">
    <property type="entry name" value="DNA_recomb/repair_RecN"/>
</dbReference>
<dbReference type="Gene3D" id="3.40.50.300">
    <property type="entry name" value="P-loop containing nucleotide triphosphate hydrolases"/>
    <property type="match status" value="2"/>
</dbReference>
<dbReference type="InterPro" id="IPR003395">
    <property type="entry name" value="RecF/RecN/SMC_N"/>
</dbReference>
<feature type="coiled-coil region" evidence="10">
    <location>
        <begin position="163"/>
        <end position="190"/>
    </location>
</feature>
<evidence type="ECO:0000256" key="2">
    <source>
        <dbReference type="ARBA" id="ARBA00009441"/>
    </source>
</evidence>
<evidence type="ECO:0000256" key="3">
    <source>
        <dbReference type="ARBA" id="ARBA00021315"/>
    </source>
</evidence>
<name>A0A2V2YWI4_9BACL</name>
<dbReference type="Proteomes" id="UP000246635">
    <property type="component" value="Unassembled WGS sequence"/>
</dbReference>
<keyword evidence="6" id="KW-0067">ATP-binding</keyword>
<evidence type="ECO:0000256" key="6">
    <source>
        <dbReference type="ARBA" id="ARBA00022840"/>
    </source>
</evidence>
<dbReference type="Pfam" id="PF02463">
    <property type="entry name" value="SMC_N"/>
    <property type="match status" value="1"/>
</dbReference>
<keyword evidence="10" id="KW-0175">Coiled coil</keyword>
<dbReference type="AlphaFoldDB" id="A0A2V2YWI4"/>
<evidence type="ECO:0000256" key="4">
    <source>
        <dbReference type="ARBA" id="ARBA00022741"/>
    </source>
</evidence>
<dbReference type="InterPro" id="IPR027417">
    <property type="entry name" value="P-loop_NTPase"/>
</dbReference>
<dbReference type="EMBL" id="QGTQ01000004">
    <property type="protein sequence ID" value="PWW05642.1"/>
    <property type="molecule type" value="Genomic_DNA"/>
</dbReference>
<evidence type="ECO:0000256" key="8">
    <source>
        <dbReference type="ARBA" id="ARBA00033408"/>
    </source>
</evidence>
<evidence type="ECO:0000313" key="12">
    <source>
        <dbReference type="EMBL" id="PWW05642.1"/>
    </source>
</evidence>
<evidence type="ECO:0000256" key="1">
    <source>
        <dbReference type="ARBA" id="ARBA00003618"/>
    </source>
</evidence>
<dbReference type="PANTHER" id="PTHR11059">
    <property type="entry name" value="DNA REPAIR PROTEIN RECN"/>
    <property type="match status" value="1"/>
</dbReference>
<keyword evidence="7 9" id="KW-0234">DNA repair</keyword>
<comment type="similarity">
    <text evidence="2 9">Belongs to the RecN family.</text>
</comment>
<dbReference type="PANTHER" id="PTHR11059:SF0">
    <property type="entry name" value="DNA REPAIR PROTEIN RECN"/>
    <property type="match status" value="1"/>
</dbReference>